<evidence type="ECO:0000256" key="6">
    <source>
        <dbReference type="ARBA" id="ARBA00023212"/>
    </source>
</evidence>
<dbReference type="GO" id="GO:0005876">
    <property type="term" value="C:spindle microtubule"/>
    <property type="evidence" value="ECO:0007669"/>
    <property type="project" value="TreeGrafter"/>
</dbReference>
<dbReference type="AlphaFoldDB" id="A0AAD7UC37"/>
<gene>
    <name evidence="9" type="ORF">CTAYLR_003631</name>
</gene>
<organism evidence="9 10">
    <name type="scientific">Chrysophaeum taylorii</name>
    <dbReference type="NCBI Taxonomy" id="2483200"/>
    <lineage>
        <taxon>Eukaryota</taxon>
        <taxon>Sar</taxon>
        <taxon>Stramenopiles</taxon>
        <taxon>Ochrophyta</taxon>
        <taxon>Pelagophyceae</taxon>
        <taxon>Pelagomonadales</taxon>
        <taxon>Pelagomonadaceae</taxon>
        <taxon>Chrysophaeum</taxon>
    </lineage>
</organism>
<dbReference type="Proteomes" id="UP001230188">
    <property type="component" value="Unassembled WGS sequence"/>
</dbReference>
<keyword evidence="10" id="KW-1185">Reference proteome</keyword>
<comment type="subcellular location">
    <subcellularLocation>
        <location evidence="1">Cytoplasm</location>
        <location evidence="1">Cytoskeleton</location>
    </subcellularLocation>
</comment>
<dbReference type="Pfam" id="PF21033">
    <property type="entry name" value="RMD1-3"/>
    <property type="match status" value="1"/>
</dbReference>
<keyword evidence="5" id="KW-0802">TPR repeat</keyword>
<evidence type="ECO:0000256" key="7">
    <source>
        <dbReference type="ARBA" id="ARBA00039966"/>
    </source>
</evidence>
<dbReference type="PANTHER" id="PTHR16056">
    <property type="entry name" value="REGULATOR OF MICROTUBULE DYNAMICS PROTEIN"/>
    <property type="match status" value="1"/>
</dbReference>
<dbReference type="InterPro" id="IPR011990">
    <property type="entry name" value="TPR-like_helical_dom_sf"/>
</dbReference>
<dbReference type="InterPro" id="IPR049039">
    <property type="entry name" value="RMD1-3_a_helical_rpt"/>
</dbReference>
<name>A0AAD7UC37_9STRA</name>
<evidence type="ECO:0000256" key="4">
    <source>
        <dbReference type="ARBA" id="ARBA00022737"/>
    </source>
</evidence>
<evidence type="ECO:0000256" key="5">
    <source>
        <dbReference type="ARBA" id="ARBA00022803"/>
    </source>
</evidence>
<dbReference type="GO" id="GO:0097431">
    <property type="term" value="C:mitotic spindle pole"/>
    <property type="evidence" value="ECO:0007669"/>
    <property type="project" value="TreeGrafter"/>
</dbReference>
<evidence type="ECO:0000256" key="1">
    <source>
        <dbReference type="ARBA" id="ARBA00004245"/>
    </source>
</evidence>
<evidence type="ECO:0000313" key="10">
    <source>
        <dbReference type="Proteomes" id="UP001230188"/>
    </source>
</evidence>
<comment type="caution">
    <text evidence="9">The sequence shown here is derived from an EMBL/GenBank/DDBJ whole genome shotgun (WGS) entry which is preliminary data.</text>
</comment>
<dbReference type="PANTHER" id="PTHR16056:SF16">
    <property type="entry name" value="REGULATOR OF MICROTUBULE DYNAMICS PROTEIN 1"/>
    <property type="match status" value="1"/>
</dbReference>
<dbReference type="SUPFAM" id="SSF48452">
    <property type="entry name" value="TPR-like"/>
    <property type="match status" value="1"/>
</dbReference>
<proteinExistence type="predicted"/>
<evidence type="ECO:0000313" key="9">
    <source>
        <dbReference type="EMBL" id="KAJ8602252.1"/>
    </source>
</evidence>
<reference evidence="9" key="1">
    <citation type="submission" date="2023-01" db="EMBL/GenBank/DDBJ databases">
        <title>Metagenome sequencing of chrysophaentin producing Chrysophaeum taylorii.</title>
        <authorList>
            <person name="Davison J."/>
            <person name="Bewley C."/>
        </authorList>
    </citation>
    <scope>NUCLEOTIDE SEQUENCE</scope>
    <source>
        <strain evidence="9">NIES-1699</strain>
    </source>
</reference>
<keyword evidence="4" id="KW-0677">Repeat</keyword>
<evidence type="ECO:0000256" key="2">
    <source>
        <dbReference type="ARBA" id="ARBA00011375"/>
    </source>
</evidence>
<accession>A0AAD7UC37</accession>
<dbReference type="Gene3D" id="1.25.40.10">
    <property type="entry name" value="Tetratricopeptide repeat domain"/>
    <property type="match status" value="1"/>
</dbReference>
<dbReference type="EMBL" id="JAQMWT010000388">
    <property type="protein sequence ID" value="KAJ8602252.1"/>
    <property type="molecule type" value="Genomic_DNA"/>
</dbReference>
<keyword evidence="6" id="KW-0206">Cytoskeleton</keyword>
<keyword evidence="3" id="KW-0963">Cytoplasm</keyword>
<dbReference type="GO" id="GO:0005737">
    <property type="term" value="C:cytoplasm"/>
    <property type="evidence" value="ECO:0007669"/>
    <property type="project" value="TreeGrafter"/>
</dbReference>
<sequence>MSLLGASGFVLEPHVRRRAVETRIIGTVVRKVRGFVGRRRKEPISGLDIDPPAEVVHEVAFEEEDSPTDAELFFQQADELHDAQNYDELLATLQKAVGSDADGADLRWRLARVYCDLSDLTTTDTERKSCVEAGLAAAEEAVALAPDSGYTQKWYGIMLGLVGDYVSTKKKIGNSYKIKDALDVASDKLPGDATVKLALGQWSYKLSNLGYLERTIASAIFGTPPRSNFGDALHYAEQAYAIRPTDKAKKLIDDAKAKLRR</sequence>
<evidence type="ECO:0000256" key="3">
    <source>
        <dbReference type="ARBA" id="ARBA00022490"/>
    </source>
</evidence>
<evidence type="ECO:0000256" key="8">
    <source>
        <dbReference type="ARBA" id="ARBA00041958"/>
    </source>
</evidence>
<comment type="subunit">
    <text evidence="2">Interacts with microtubules.</text>
</comment>
<dbReference type="GO" id="GO:0008017">
    <property type="term" value="F:microtubule binding"/>
    <property type="evidence" value="ECO:0007669"/>
    <property type="project" value="TreeGrafter"/>
</dbReference>
<protein>
    <recommendedName>
        <fullName evidence="7">Regulator of microtubule dynamics protein 1</fullName>
    </recommendedName>
    <alternativeName>
        <fullName evidence="8">Protein FAM82B</fullName>
    </alternativeName>
</protein>